<gene>
    <name evidence="6" type="ORF">Vbra_12982</name>
</gene>
<dbReference type="PANTHER" id="PTHR10792">
    <property type="entry name" value="60S RIBOSOMAL PROTEIN L24"/>
    <property type="match status" value="1"/>
</dbReference>
<dbReference type="InterPro" id="IPR056366">
    <property type="entry name" value="Ribosomal_eL24"/>
</dbReference>
<dbReference type="SUPFAM" id="SSF57716">
    <property type="entry name" value="Glucocorticoid receptor-like (DNA-binding domain)"/>
    <property type="match status" value="1"/>
</dbReference>
<dbReference type="FunCoup" id="A0A0G4ESF2">
    <property type="interactions" value="458"/>
</dbReference>
<feature type="region of interest" description="Disordered" evidence="4">
    <location>
        <begin position="109"/>
        <end position="151"/>
    </location>
</feature>
<dbReference type="GO" id="GO:0022625">
    <property type="term" value="C:cytosolic large ribosomal subunit"/>
    <property type="evidence" value="ECO:0007669"/>
    <property type="project" value="TreeGrafter"/>
</dbReference>
<feature type="compositionally biased region" description="Low complexity" evidence="4">
    <location>
        <begin position="127"/>
        <end position="137"/>
    </location>
</feature>
<dbReference type="PhylomeDB" id="A0A0G4ESF2"/>
<keyword evidence="7" id="KW-1185">Reference proteome</keyword>
<dbReference type="STRING" id="1169540.A0A0G4ESF2"/>
<dbReference type="CDD" id="cd00472">
    <property type="entry name" value="Ribosomal_L24e_L24"/>
    <property type="match status" value="1"/>
</dbReference>
<accession>A0A0G4ESF2</accession>
<feature type="compositionally biased region" description="Basic and acidic residues" evidence="4">
    <location>
        <begin position="109"/>
        <end position="126"/>
    </location>
</feature>
<evidence type="ECO:0000259" key="5">
    <source>
        <dbReference type="Pfam" id="PF01246"/>
    </source>
</evidence>
<reference evidence="6 7" key="1">
    <citation type="submission" date="2014-11" db="EMBL/GenBank/DDBJ databases">
        <authorList>
            <person name="Zhu J."/>
            <person name="Qi W."/>
            <person name="Song R."/>
        </authorList>
    </citation>
    <scope>NUCLEOTIDE SEQUENCE [LARGE SCALE GENOMIC DNA]</scope>
</reference>
<dbReference type="InParanoid" id="A0A0G4ESF2"/>
<dbReference type="Gene3D" id="6.10.250.1270">
    <property type="match status" value="1"/>
</dbReference>
<dbReference type="InterPro" id="IPR000988">
    <property type="entry name" value="Ribosomal_eL24-rel_N"/>
</dbReference>
<dbReference type="GO" id="GO:0003735">
    <property type="term" value="F:structural constituent of ribosome"/>
    <property type="evidence" value="ECO:0007669"/>
    <property type="project" value="InterPro"/>
</dbReference>
<dbReference type="OrthoDB" id="1727108at2759"/>
<dbReference type="Gene3D" id="2.30.170.20">
    <property type="entry name" value="Ribosomal protein L24e"/>
    <property type="match status" value="1"/>
</dbReference>
<name>A0A0G4ESF2_VITBC</name>
<dbReference type="Proteomes" id="UP000041254">
    <property type="component" value="Unassembled WGS sequence"/>
</dbReference>
<keyword evidence="2" id="KW-0689">Ribosomal protein</keyword>
<feature type="domain" description="Large ribosomal subunit protein eL24-related N-terminal" evidence="5">
    <location>
        <begin position="4"/>
        <end position="67"/>
    </location>
</feature>
<comment type="similarity">
    <text evidence="1">Belongs to the eukaryotic ribosomal protein eL24 family.</text>
</comment>
<evidence type="ECO:0000256" key="3">
    <source>
        <dbReference type="ARBA" id="ARBA00023274"/>
    </source>
</evidence>
<dbReference type="EMBL" id="CDMY01000300">
    <property type="protein sequence ID" value="CEM00847.1"/>
    <property type="molecule type" value="Genomic_DNA"/>
</dbReference>
<evidence type="ECO:0000256" key="2">
    <source>
        <dbReference type="ARBA" id="ARBA00022980"/>
    </source>
</evidence>
<dbReference type="FunFam" id="2.30.170.20:FF:000003">
    <property type="entry name" value="60S ribosomal protein L24"/>
    <property type="match status" value="1"/>
</dbReference>
<dbReference type="AlphaFoldDB" id="A0A0G4ESF2"/>
<sequence length="151" mass="17163">MVIKTESCSYSEYRVYPGRGQRFIARDGKNYLFINSKTDSLHHQRIKPVKLTWTQAWRRMNKKGKVEEVTRRKTRRTAKVQKAIVGLTLEDIKRKRAAKPVERRAAQEVALKEAKARQQKRQEAKTKFAGAKAAAQKGSVPKGGKGAKGAR</sequence>
<keyword evidence="3" id="KW-0687">Ribonucleoprotein</keyword>
<dbReference type="InterPro" id="IPR038630">
    <property type="entry name" value="L24e/L24_sf"/>
</dbReference>
<evidence type="ECO:0000256" key="1">
    <source>
        <dbReference type="ARBA" id="ARBA00005647"/>
    </source>
</evidence>
<evidence type="ECO:0000313" key="7">
    <source>
        <dbReference type="Proteomes" id="UP000041254"/>
    </source>
</evidence>
<dbReference type="VEuPathDB" id="CryptoDB:Vbra_12982"/>
<evidence type="ECO:0000256" key="4">
    <source>
        <dbReference type="SAM" id="MobiDB-lite"/>
    </source>
</evidence>
<feature type="compositionally biased region" description="Gly residues" evidence="4">
    <location>
        <begin position="141"/>
        <end position="151"/>
    </location>
</feature>
<dbReference type="OMA" id="PGHGKKM"/>
<protein>
    <recommendedName>
        <fullName evidence="5">Large ribosomal subunit protein eL24-related N-terminal domain-containing protein</fullName>
    </recommendedName>
</protein>
<dbReference type="GO" id="GO:0003729">
    <property type="term" value="F:mRNA binding"/>
    <property type="evidence" value="ECO:0007669"/>
    <property type="project" value="TreeGrafter"/>
</dbReference>
<dbReference type="GO" id="GO:0002181">
    <property type="term" value="P:cytoplasmic translation"/>
    <property type="evidence" value="ECO:0007669"/>
    <property type="project" value="TreeGrafter"/>
</dbReference>
<organism evidence="6 7">
    <name type="scientific">Vitrella brassicaformis (strain CCMP3155)</name>
    <dbReference type="NCBI Taxonomy" id="1169540"/>
    <lineage>
        <taxon>Eukaryota</taxon>
        <taxon>Sar</taxon>
        <taxon>Alveolata</taxon>
        <taxon>Colpodellida</taxon>
        <taxon>Vitrellaceae</taxon>
        <taxon>Vitrella</taxon>
    </lineage>
</organism>
<evidence type="ECO:0000313" key="6">
    <source>
        <dbReference type="EMBL" id="CEM00847.1"/>
    </source>
</evidence>
<proteinExistence type="inferred from homology"/>
<dbReference type="Pfam" id="PF01246">
    <property type="entry name" value="Ribosomal_L24e"/>
    <property type="match status" value="1"/>
</dbReference>
<dbReference type="PANTHER" id="PTHR10792:SF1">
    <property type="entry name" value="RIBOSOMAL PROTEIN L24"/>
    <property type="match status" value="1"/>
</dbReference>